<evidence type="ECO:0000313" key="3">
    <source>
        <dbReference type="Proteomes" id="UP000799441"/>
    </source>
</evidence>
<dbReference type="SUPFAM" id="SSF56112">
    <property type="entry name" value="Protein kinase-like (PK-like)"/>
    <property type="match status" value="1"/>
</dbReference>
<dbReference type="Gene3D" id="1.10.510.10">
    <property type="entry name" value="Transferase(Phosphotransferase) domain 1"/>
    <property type="match status" value="1"/>
</dbReference>
<sequence>MDYETADGSSFSLQPIFTETDEDSGPAFLHTSITAFVDGKAYAGRIDQPPEEIGEADVADCLVPVPPQNIYPLSKPGTLERASSSLDPERHYLKAPSFTYDDCAPGNGFVAECFLREALVLQRIKSDPHPNLPSYLGCVVDGDGRVTQLCLPRYQCNLVEYLEDLAERGALSQGVCKNLFSQIQAGVRHLHDRFGVAHNDLNEHNVCVDGDGNAVVVDFDGCLPFGQRLLKGVADGNGDGGSPTSSRDNDNRGLDGIADLLDAICSDPHIVGASE</sequence>
<dbReference type="PROSITE" id="PS50011">
    <property type="entry name" value="PROTEIN_KINASE_DOM"/>
    <property type="match status" value="1"/>
</dbReference>
<evidence type="ECO:0000313" key="2">
    <source>
        <dbReference type="EMBL" id="KAF2720097.1"/>
    </source>
</evidence>
<gene>
    <name evidence="2" type="ORF">K431DRAFT_286099</name>
</gene>
<dbReference type="GO" id="GO:0005524">
    <property type="term" value="F:ATP binding"/>
    <property type="evidence" value="ECO:0007669"/>
    <property type="project" value="InterPro"/>
</dbReference>
<dbReference type="AlphaFoldDB" id="A0A9P4Q8P8"/>
<comment type="caution">
    <text evidence="2">The sequence shown here is derived from an EMBL/GenBank/DDBJ whole genome shotgun (WGS) entry which is preliminary data.</text>
</comment>
<dbReference type="OrthoDB" id="4062651at2759"/>
<dbReference type="InterPro" id="IPR011009">
    <property type="entry name" value="Kinase-like_dom_sf"/>
</dbReference>
<protein>
    <recommendedName>
        <fullName evidence="1">Protein kinase domain-containing protein</fullName>
    </recommendedName>
</protein>
<organism evidence="2 3">
    <name type="scientific">Polychaeton citri CBS 116435</name>
    <dbReference type="NCBI Taxonomy" id="1314669"/>
    <lineage>
        <taxon>Eukaryota</taxon>
        <taxon>Fungi</taxon>
        <taxon>Dikarya</taxon>
        <taxon>Ascomycota</taxon>
        <taxon>Pezizomycotina</taxon>
        <taxon>Dothideomycetes</taxon>
        <taxon>Dothideomycetidae</taxon>
        <taxon>Capnodiales</taxon>
        <taxon>Capnodiaceae</taxon>
        <taxon>Polychaeton</taxon>
    </lineage>
</organism>
<dbReference type="Pfam" id="PF00069">
    <property type="entry name" value="Pkinase"/>
    <property type="match status" value="1"/>
</dbReference>
<reference evidence="2" key="1">
    <citation type="journal article" date="2020" name="Stud. Mycol.">
        <title>101 Dothideomycetes genomes: a test case for predicting lifestyles and emergence of pathogens.</title>
        <authorList>
            <person name="Haridas S."/>
            <person name="Albert R."/>
            <person name="Binder M."/>
            <person name="Bloem J."/>
            <person name="Labutti K."/>
            <person name="Salamov A."/>
            <person name="Andreopoulos B."/>
            <person name="Baker S."/>
            <person name="Barry K."/>
            <person name="Bills G."/>
            <person name="Bluhm B."/>
            <person name="Cannon C."/>
            <person name="Castanera R."/>
            <person name="Culley D."/>
            <person name="Daum C."/>
            <person name="Ezra D."/>
            <person name="Gonzalez J."/>
            <person name="Henrissat B."/>
            <person name="Kuo A."/>
            <person name="Liang C."/>
            <person name="Lipzen A."/>
            <person name="Lutzoni F."/>
            <person name="Magnuson J."/>
            <person name="Mondo S."/>
            <person name="Nolan M."/>
            <person name="Ohm R."/>
            <person name="Pangilinan J."/>
            <person name="Park H.-J."/>
            <person name="Ramirez L."/>
            <person name="Alfaro M."/>
            <person name="Sun H."/>
            <person name="Tritt A."/>
            <person name="Yoshinaga Y."/>
            <person name="Zwiers L.-H."/>
            <person name="Turgeon B."/>
            <person name="Goodwin S."/>
            <person name="Spatafora J."/>
            <person name="Crous P."/>
            <person name="Grigoriev I."/>
        </authorList>
    </citation>
    <scope>NUCLEOTIDE SEQUENCE</scope>
    <source>
        <strain evidence="2">CBS 116435</strain>
    </source>
</reference>
<dbReference type="GO" id="GO:0004672">
    <property type="term" value="F:protein kinase activity"/>
    <property type="evidence" value="ECO:0007669"/>
    <property type="project" value="InterPro"/>
</dbReference>
<accession>A0A9P4Q8P8</accession>
<evidence type="ECO:0000259" key="1">
    <source>
        <dbReference type="PROSITE" id="PS50011"/>
    </source>
</evidence>
<keyword evidence="3" id="KW-1185">Reference proteome</keyword>
<name>A0A9P4Q8P8_9PEZI</name>
<dbReference type="InterPro" id="IPR000719">
    <property type="entry name" value="Prot_kinase_dom"/>
</dbReference>
<feature type="domain" description="Protein kinase" evidence="1">
    <location>
        <begin position="47"/>
        <end position="275"/>
    </location>
</feature>
<dbReference type="Proteomes" id="UP000799441">
    <property type="component" value="Unassembled WGS sequence"/>
</dbReference>
<proteinExistence type="predicted"/>
<dbReference type="EMBL" id="MU003803">
    <property type="protein sequence ID" value="KAF2720097.1"/>
    <property type="molecule type" value="Genomic_DNA"/>
</dbReference>